<keyword evidence="1" id="KW-0732">Signal</keyword>
<organism evidence="2 3">
    <name type="scientific">Bodo saltans</name>
    <name type="common">Flagellated protozoan</name>
    <dbReference type="NCBI Taxonomy" id="75058"/>
    <lineage>
        <taxon>Eukaryota</taxon>
        <taxon>Discoba</taxon>
        <taxon>Euglenozoa</taxon>
        <taxon>Kinetoplastea</taxon>
        <taxon>Metakinetoplastina</taxon>
        <taxon>Eubodonida</taxon>
        <taxon>Bodonidae</taxon>
        <taxon>Bodo</taxon>
    </lineage>
</organism>
<evidence type="ECO:0008006" key="4">
    <source>
        <dbReference type="Google" id="ProtNLM"/>
    </source>
</evidence>
<gene>
    <name evidence="2" type="ORF">BSAL_00875</name>
</gene>
<evidence type="ECO:0000256" key="1">
    <source>
        <dbReference type="SAM" id="SignalP"/>
    </source>
</evidence>
<dbReference type="Proteomes" id="UP000051952">
    <property type="component" value="Unassembled WGS sequence"/>
</dbReference>
<evidence type="ECO:0000313" key="3">
    <source>
        <dbReference type="Proteomes" id="UP000051952"/>
    </source>
</evidence>
<keyword evidence="3" id="KW-1185">Reference proteome</keyword>
<feature type="signal peptide" evidence="1">
    <location>
        <begin position="1"/>
        <end position="23"/>
    </location>
</feature>
<dbReference type="AlphaFoldDB" id="A0A0S4JA11"/>
<sequence>MRVAVSSQSVVVFVAMLVAHVIARDVLQAPSSGQCTFQPNRNITADNMVVAKFFVSSSACCNYCTNTPGCVAAVYMNYYCHLKRVASPVVVLPGATAIVQAPPTTTAAPVVNNIVIIREVSCEHNAQCDVTNDHTCVTTVYYNNTCRGKELRTCNTLQTNIEAGTFAGPPCEGTEMSVGEATGVCAFYSPTQAYLGHYCDVVPAPVIGGTVRRTQCSTLGCNSATCVTPEVFTTGVCSATSQLNGQYVKAYCFPTYVVYQTFSASGCAGDPDNVFAEPSGQCFTTGASVNYVENTCYDV</sequence>
<dbReference type="Gene3D" id="3.50.4.10">
    <property type="entry name" value="Hepatocyte Growth Factor"/>
    <property type="match status" value="1"/>
</dbReference>
<proteinExistence type="predicted"/>
<name>A0A0S4JA11_BODSA</name>
<dbReference type="EMBL" id="CYKH01001406">
    <property type="protein sequence ID" value="CUG86938.1"/>
    <property type="molecule type" value="Genomic_DNA"/>
</dbReference>
<accession>A0A0S4JA11</accession>
<evidence type="ECO:0000313" key="2">
    <source>
        <dbReference type="EMBL" id="CUG86938.1"/>
    </source>
</evidence>
<protein>
    <recommendedName>
        <fullName evidence="4">Membrane-associated protein</fullName>
    </recommendedName>
</protein>
<feature type="chain" id="PRO_5006622099" description="Membrane-associated protein" evidence="1">
    <location>
        <begin position="24"/>
        <end position="299"/>
    </location>
</feature>
<reference evidence="3" key="1">
    <citation type="submission" date="2015-09" db="EMBL/GenBank/DDBJ databases">
        <authorList>
            <consortium name="Pathogen Informatics"/>
        </authorList>
    </citation>
    <scope>NUCLEOTIDE SEQUENCE [LARGE SCALE GENOMIC DNA]</scope>
    <source>
        <strain evidence="3">Lake Konstanz</strain>
    </source>
</reference>
<dbReference type="VEuPathDB" id="TriTrypDB:BSAL_00875"/>